<dbReference type="InterPro" id="IPR050534">
    <property type="entry name" value="Coronavir_polyprotein_1ab"/>
</dbReference>
<dbReference type="Gene3D" id="3.40.50.300">
    <property type="entry name" value="P-loop containing nucleotide triphosphate hydrolases"/>
    <property type="match status" value="1"/>
</dbReference>
<evidence type="ECO:0000313" key="3">
    <source>
        <dbReference type="Proteomes" id="UP000012117"/>
    </source>
</evidence>
<comment type="caution">
    <text evidence="2">The sequence shown here is derived from an EMBL/GenBank/DDBJ whole genome shotgun (WGS) entry which is preliminary data.</text>
</comment>
<dbReference type="PANTHER" id="PTHR43788">
    <property type="entry name" value="DNA2/NAM7 HELICASE FAMILY MEMBER"/>
    <property type="match status" value="1"/>
</dbReference>
<accession>M7ACB7</accession>
<proteinExistence type="predicted"/>
<dbReference type="PANTHER" id="PTHR43788:SF8">
    <property type="entry name" value="DNA-BINDING PROTEIN SMUBP-2"/>
    <property type="match status" value="1"/>
</dbReference>
<dbReference type="EMBL" id="AKWN02000122">
    <property type="protein sequence ID" value="EMP08449.1"/>
    <property type="molecule type" value="Genomic_DNA"/>
</dbReference>
<dbReference type="InterPro" id="IPR027417">
    <property type="entry name" value="P-loop_NTPase"/>
</dbReference>
<evidence type="ECO:0000313" key="2">
    <source>
        <dbReference type="EMBL" id="EMP08449.1"/>
    </source>
</evidence>
<sequence>MPDETSYKEMFNALDAVRLATKGTRLYVNRELLLGYGKPDLISTRDSDHSRILGRISTSLNESQKNAVIHSVLSEDVMIIHGPPGTGKTTTLTEIVSQLVAEEKRY</sequence>
<dbReference type="GO" id="GO:0043139">
    <property type="term" value="F:5'-3' DNA helicase activity"/>
    <property type="evidence" value="ECO:0007669"/>
    <property type="project" value="TreeGrafter"/>
</dbReference>
<dbReference type="Proteomes" id="UP000012117">
    <property type="component" value="Unassembled WGS sequence"/>
</dbReference>
<name>M7ACB7_LEPIR</name>
<organism evidence="2 3">
    <name type="scientific">Leptospira interrogans serovar Pyrogenes str. 200701872</name>
    <dbReference type="NCBI Taxonomy" id="1193029"/>
    <lineage>
        <taxon>Bacteria</taxon>
        <taxon>Pseudomonadati</taxon>
        <taxon>Spirochaetota</taxon>
        <taxon>Spirochaetia</taxon>
        <taxon>Leptospirales</taxon>
        <taxon>Leptospiraceae</taxon>
        <taxon>Leptospira</taxon>
    </lineage>
</organism>
<reference evidence="2 3" key="1">
    <citation type="submission" date="2013-01" db="EMBL/GenBank/DDBJ databases">
        <authorList>
            <person name="Harkins D.M."/>
            <person name="Durkin A.S."/>
            <person name="Brinkac L.M."/>
            <person name="Haft D.H."/>
            <person name="Selengut J.D."/>
            <person name="Sanka R."/>
            <person name="DePew J."/>
            <person name="Purushe J."/>
            <person name="Picardeau M."/>
            <person name="Werts C."/>
            <person name="Goarant C."/>
            <person name="Vinetz J.M."/>
            <person name="Sutton G.G."/>
            <person name="Nierman W.C."/>
            <person name="Fouts D.E."/>
        </authorList>
    </citation>
    <scope>NUCLEOTIDE SEQUENCE [LARGE SCALE GENOMIC DNA]</scope>
    <source>
        <strain evidence="2 3">200701872</strain>
    </source>
</reference>
<evidence type="ECO:0000259" key="1">
    <source>
        <dbReference type="Pfam" id="PF13086"/>
    </source>
</evidence>
<protein>
    <submittedName>
        <fullName evidence="2">Type II/IV secretion system domain protein</fullName>
    </submittedName>
</protein>
<dbReference type="SUPFAM" id="SSF52540">
    <property type="entry name" value="P-loop containing nucleoside triphosphate hydrolases"/>
    <property type="match status" value="1"/>
</dbReference>
<feature type="domain" description="DNA2/NAM7 helicase helicase" evidence="1">
    <location>
        <begin position="60"/>
        <end position="100"/>
    </location>
</feature>
<gene>
    <name evidence="2" type="ORF">LEP1GSC124_1108</name>
</gene>
<dbReference type="AlphaFoldDB" id="M7ACB7"/>
<dbReference type="BioCyc" id="LINT1193029:G11R4-806-MONOMER"/>
<dbReference type="InterPro" id="IPR041677">
    <property type="entry name" value="DNA2/NAM7_AAA_11"/>
</dbReference>
<dbReference type="Pfam" id="PF13086">
    <property type="entry name" value="AAA_11"/>
    <property type="match status" value="1"/>
</dbReference>